<dbReference type="PRINTS" id="PR00775">
    <property type="entry name" value="HEATSHOCK90"/>
</dbReference>
<dbReference type="FunFam" id="3.30.230.80:FF:000004">
    <property type="entry name" value="Heat shock protein 75 kDa"/>
    <property type="match status" value="1"/>
</dbReference>
<feature type="binding site" evidence="8">
    <location>
        <position position="224"/>
    </location>
    <ligand>
        <name>ATP</name>
        <dbReference type="ChEBI" id="CHEBI:30616"/>
    </ligand>
</feature>
<dbReference type="CDD" id="cd16927">
    <property type="entry name" value="HATPase_Hsp90-like"/>
    <property type="match status" value="1"/>
</dbReference>
<evidence type="ECO:0000313" key="10">
    <source>
        <dbReference type="EMBL" id="KAL3807050.1"/>
    </source>
</evidence>
<dbReference type="FunFam" id="3.40.50.11260:FF:000004">
    <property type="entry name" value="Heat shock protein 75 mitochondrial"/>
    <property type="match status" value="1"/>
</dbReference>
<dbReference type="HAMAP" id="MF_00505">
    <property type="entry name" value="HSP90"/>
    <property type="match status" value="1"/>
</dbReference>
<dbReference type="SUPFAM" id="SSF55874">
    <property type="entry name" value="ATPase domain of HSP90 chaperone/DNA topoisomerase II/histidine kinase"/>
    <property type="match status" value="1"/>
</dbReference>
<feature type="compositionally biased region" description="Basic and acidic residues" evidence="9">
    <location>
        <begin position="831"/>
        <end position="840"/>
    </location>
</feature>
<dbReference type="Proteomes" id="UP001530377">
    <property type="component" value="Unassembled WGS sequence"/>
</dbReference>
<evidence type="ECO:0000256" key="2">
    <source>
        <dbReference type="ARBA" id="ARBA00008239"/>
    </source>
</evidence>
<dbReference type="SUPFAM" id="SSF54211">
    <property type="entry name" value="Ribosomal protein S5 domain 2-like"/>
    <property type="match status" value="1"/>
</dbReference>
<protein>
    <submittedName>
        <fullName evidence="10">Uncharacterized protein</fullName>
    </submittedName>
</protein>
<dbReference type="Gene3D" id="3.30.230.80">
    <property type="match status" value="1"/>
</dbReference>
<dbReference type="EMBL" id="JALLPB020000680">
    <property type="protein sequence ID" value="KAL3807050.1"/>
    <property type="molecule type" value="Genomic_DNA"/>
</dbReference>
<proteinExistence type="inferred from homology"/>
<feature type="compositionally biased region" description="Basic and acidic residues" evidence="9">
    <location>
        <begin position="638"/>
        <end position="668"/>
    </location>
</feature>
<dbReference type="PIRSF" id="PIRSF002583">
    <property type="entry name" value="Hsp90"/>
    <property type="match status" value="1"/>
</dbReference>
<organism evidence="10 11">
    <name type="scientific">Cyclostephanos tholiformis</name>
    <dbReference type="NCBI Taxonomy" id="382380"/>
    <lineage>
        <taxon>Eukaryota</taxon>
        <taxon>Sar</taxon>
        <taxon>Stramenopiles</taxon>
        <taxon>Ochrophyta</taxon>
        <taxon>Bacillariophyta</taxon>
        <taxon>Coscinodiscophyceae</taxon>
        <taxon>Thalassiosirophycidae</taxon>
        <taxon>Stephanodiscales</taxon>
        <taxon>Stephanodiscaceae</taxon>
        <taxon>Cyclostephanos</taxon>
    </lineage>
</organism>
<feature type="binding site" evidence="8">
    <location>
        <begin position="239"/>
        <end position="240"/>
    </location>
    <ligand>
        <name>ATP</name>
        <dbReference type="ChEBI" id="CHEBI:30616"/>
    </ligand>
</feature>
<dbReference type="GO" id="GO:0005524">
    <property type="term" value="F:ATP binding"/>
    <property type="evidence" value="ECO:0007669"/>
    <property type="project" value="UniProtKB-KW"/>
</dbReference>
<keyword evidence="5" id="KW-0809">Transit peptide</keyword>
<feature type="binding site" evidence="8">
    <location>
        <position position="340"/>
    </location>
    <ligand>
        <name>ATP</name>
        <dbReference type="ChEBI" id="CHEBI:30616"/>
    </ligand>
</feature>
<dbReference type="NCBIfam" id="NF003555">
    <property type="entry name" value="PRK05218.1"/>
    <property type="match status" value="1"/>
</dbReference>
<feature type="region of interest" description="Disordered" evidence="9">
    <location>
        <begin position="638"/>
        <end position="671"/>
    </location>
</feature>
<evidence type="ECO:0000313" key="11">
    <source>
        <dbReference type="Proteomes" id="UP001530377"/>
    </source>
</evidence>
<feature type="region of interest" description="Disordered" evidence="9">
    <location>
        <begin position="35"/>
        <end position="126"/>
    </location>
</feature>
<dbReference type="FunFam" id="1.20.120.790:FF:000004">
    <property type="entry name" value="Heat shock protein 75 kDa"/>
    <property type="match status" value="1"/>
</dbReference>
<dbReference type="Gene3D" id="3.30.565.10">
    <property type="entry name" value="Histidine kinase-like ATPase, C-terminal domain"/>
    <property type="match status" value="1"/>
</dbReference>
<feature type="binding site" evidence="8">
    <location>
        <position position="490"/>
    </location>
    <ligand>
        <name>ATP</name>
        <dbReference type="ChEBI" id="CHEBI:30616"/>
    </ligand>
</feature>
<evidence type="ECO:0000256" key="4">
    <source>
        <dbReference type="ARBA" id="ARBA00022840"/>
    </source>
</evidence>
<dbReference type="AlphaFoldDB" id="A0ABD3R2Q4"/>
<keyword evidence="3 8" id="KW-0547">Nucleotide-binding</keyword>
<feature type="compositionally biased region" description="Gly residues" evidence="9">
    <location>
        <begin position="35"/>
        <end position="48"/>
    </location>
</feature>
<dbReference type="InterPro" id="IPR020568">
    <property type="entry name" value="Ribosomal_Su5_D2-typ_SF"/>
</dbReference>
<feature type="compositionally biased region" description="Acidic residues" evidence="9">
    <location>
        <begin position="819"/>
        <end position="830"/>
    </location>
</feature>
<dbReference type="PANTHER" id="PTHR11528">
    <property type="entry name" value="HEAT SHOCK PROTEIN 90 FAMILY MEMBER"/>
    <property type="match status" value="1"/>
</dbReference>
<feature type="region of interest" description="Disordered" evidence="9">
    <location>
        <begin position="175"/>
        <end position="202"/>
    </location>
</feature>
<feature type="region of interest" description="Disordered" evidence="9">
    <location>
        <begin position="819"/>
        <end position="840"/>
    </location>
</feature>
<dbReference type="InterPro" id="IPR020575">
    <property type="entry name" value="Hsp90_N"/>
</dbReference>
<feature type="binding site" evidence="8">
    <location>
        <position position="219"/>
    </location>
    <ligand>
        <name>ATP</name>
        <dbReference type="ChEBI" id="CHEBI:30616"/>
    </ligand>
</feature>
<dbReference type="InterPro" id="IPR019805">
    <property type="entry name" value="Heat_shock_protein_90_CS"/>
</dbReference>
<name>A0ABD3R2Q4_9STRA</name>
<accession>A0ABD3R2Q4</accession>
<comment type="similarity">
    <text evidence="2">Belongs to the heat shock protein 90 family.</text>
</comment>
<dbReference type="Pfam" id="PF00183">
    <property type="entry name" value="HSP90"/>
    <property type="match status" value="1"/>
</dbReference>
<dbReference type="PROSITE" id="PS00298">
    <property type="entry name" value="HSP90"/>
    <property type="match status" value="1"/>
</dbReference>
<dbReference type="GO" id="GO:0005739">
    <property type="term" value="C:mitochondrion"/>
    <property type="evidence" value="ECO:0007669"/>
    <property type="project" value="UniProtKB-SubCell"/>
</dbReference>
<dbReference type="InterPro" id="IPR037196">
    <property type="entry name" value="HSP90_C"/>
</dbReference>
<evidence type="ECO:0000256" key="8">
    <source>
        <dbReference type="PIRSR" id="PIRSR002583-1"/>
    </source>
</evidence>
<feature type="compositionally biased region" description="Acidic residues" evidence="9">
    <location>
        <begin position="115"/>
        <end position="124"/>
    </location>
</feature>
<reference evidence="10 11" key="1">
    <citation type="submission" date="2024-10" db="EMBL/GenBank/DDBJ databases">
        <title>Updated reference genomes for cyclostephanoid diatoms.</title>
        <authorList>
            <person name="Roberts W.R."/>
            <person name="Alverson A.J."/>
        </authorList>
    </citation>
    <scope>NUCLEOTIDE SEQUENCE [LARGE SCALE GENOMIC DNA]</scope>
    <source>
        <strain evidence="10 11">AJA228-03</strain>
    </source>
</reference>
<dbReference type="Gene3D" id="1.20.120.790">
    <property type="entry name" value="Heat shock protein 90, C-terminal domain"/>
    <property type="match status" value="1"/>
</dbReference>
<feature type="binding site" evidence="8">
    <location>
        <position position="232"/>
    </location>
    <ligand>
        <name>ATP</name>
        <dbReference type="ChEBI" id="CHEBI:30616"/>
    </ligand>
</feature>
<dbReference type="SUPFAM" id="SSF110942">
    <property type="entry name" value="HSP90 C-terminal domain"/>
    <property type="match status" value="1"/>
</dbReference>
<evidence type="ECO:0000256" key="9">
    <source>
        <dbReference type="SAM" id="MobiDB-lite"/>
    </source>
</evidence>
<dbReference type="InterPro" id="IPR036890">
    <property type="entry name" value="HATPase_C_sf"/>
</dbReference>
<keyword evidence="7" id="KW-0143">Chaperone</keyword>
<dbReference type="Gene3D" id="3.40.50.11260">
    <property type="match status" value="1"/>
</dbReference>
<comment type="caution">
    <text evidence="10">The sequence shown here is derived from an EMBL/GenBank/DDBJ whole genome shotgun (WGS) entry which is preliminary data.</text>
</comment>
<dbReference type="InterPro" id="IPR001404">
    <property type="entry name" value="Hsp90_fam"/>
</dbReference>
<feature type="compositionally biased region" description="Low complexity" evidence="9">
    <location>
        <begin position="54"/>
        <end position="67"/>
    </location>
</feature>
<feature type="binding site" evidence="8">
    <location>
        <position position="164"/>
    </location>
    <ligand>
        <name>ATP</name>
        <dbReference type="ChEBI" id="CHEBI:30616"/>
    </ligand>
</feature>
<evidence type="ECO:0000256" key="1">
    <source>
        <dbReference type="ARBA" id="ARBA00004173"/>
    </source>
</evidence>
<comment type="subcellular location">
    <subcellularLocation>
        <location evidence="1">Mitochondrion</location>
    </subcellularLocation>
</comment>
<keyword evidence="4 8" id="KW-0067">ATP-binding</keyword>
<evidence type="ECO:0000256" key="7">
    <source>
        <dbReference type="ARBA" id="ARBA00023186"/>
    </source>
</evidence>
<dbReference type="Pfam" id="PF13589">
    <property type="entry name" value="HATPase_c_3"/>
    <property type="match status" value="1"/>
</dbReference>
<feature type="binding site" evidence="8">
    <location>
        <position position="160"/>
    </location>
    <ligand>
        <name>ATP</name>
        <dbReference type="ChEBI" id="CHEBI:30616"/>
    </ligand>
</feature>
<evidence type="ECO:0000256" key="3">
    <source>
        <dbReference type="ARBA" id="ARBA00022741"/>
    </source>
</evidence>
<sequence>MAQTRLLIATTRASSLLPSPSSAWGWSRKTTIGGAVVGGGHAADGGGGGRRRLQSSPSSSMSSGSIAIRHRIHHRRSFDCHRPSMMNTTMAQRSSSTDATTSDDDERDNGKPAEDGDEDDDNDDAVPREREDMEFQAETRQLLDIVTHSLYTDREVFLRELVSNASDALEKLRHSRAAGSGCHDDDDDYDGSNVGDGGSSPLEIRIETDEASNTLTITDTGIGMTRTEMISNLGTIARSGSKAFVESMRVRGEAQRSGTDASGDVDPFGRGIIGKFGVGFYSGFMVADKVDVRSRSAIKRRKDDGNDDDDDRGAVLWESTGTGRYSLSTLDRNVRQDRGTSVVLHLKPDMAQYSDERTVEAILKKYSNFVGFPIYLNGNRVNTIEAIWLQDPKTVEESKHSDFYKYVSHMYDEPLSTLHFRMDAPLDIKALLYIPSFHQEKYGMGRMDPGVSLYSRKVLVEPKSPDILPEWCRFIKGVVDSEDLPLSISREKSQDSALVGKMRKALTRKIISHLSTMMRKDIEKYRDEFYKEYSFFLKEGVCQDFDSQQSLSKLLLFETSKGMAGELVSLDEYVSRCPPESKDIYYLCAPSRELALLSPYMEGFSKSKREVIFVYSAIDDFVMANLKTFEGRELVSADRSEVDLHPANDVDGDANKGKKDEKDDDTSSRKSLSTAEATEFCAWFQTTLSSKVSQCKTTKRLSSSPAVITDNESGALRRMMRMVETQEGGSSSSAMPLPKQTVEINPNHEIIVGMNSLKDTDPMLAKVLAEQILDNCLVAAGLLDDGRSMLPRLNDLMLCVVKSSVDMDKGIQEREEEVVINESGVQEDETIDGKDKNRRG</sequence>
<keyword evidence="6" id="KW-0496">Mitochondrion</keyword>
<keyword evidence="11" id="KW-1185">Reference proteome</keyword>
<evidence type="ECO:0000256" key="6">
    <source>
        <dbReference type="ARBA" id="ARBA00023128"/>
    </source>
</evidence>
<dbReference type="GO" id="GO:0070013">
    <property type="term" value="C:intracellular organelle lumen"/>
    <property type="evidence" value="ECO:0007669"/>
    <property type="project" value="UniProtKB-ARBA"/>
</dbReference>
<gene>
    <name evidence="10" type="ORF">ACHAXA_005171</name>
</gene>
<evidence type="ECO:0000256" key="5">
    <source>
        <dbReference type="ARBA" id="ARBA00022946"/>
    </source>
</evidence>